<name>A0A086BLH4_9FLAO</name>
<comment type="caution">
    <text evidence="2">The sequence shown here is derived from an EMBL/GenBank/DDBJ whole genome shotgun (WGS) entry which is preliminary data.</text>
</comment>
<dbReference type="STRING" id="558152.IQ37_03800"/>
<dbReference type="EMBL" id="JPRJ01000003">
    <property type="protein sequence ID" value="KFF29788.1"/>
    <property type="molecule type" value="Genomic_DNA"/>
</dbReference>
<evidence type="ECO:0000259" key="1">
    <source>
        <dbReference type="Pfam" id="PF04264"/>
    </source>
</evidence>
<dbReference type="KEGG" id="cpip:CJF12_02700"/>
<dbReference type="Gene3D" id="2.40.128.110">
    <property type="entry name" value="Lipid/polyisoprenoid-binding, YceI-like"/>
    <property type="match status" value="1"/>
</dbReference>
<sequence length="205" mass="23109">MKNKSIWIMAMALPLLMTSCKKNEVVDDKTTSNTSQDIVSSTENKQLKYKLTWTAFKYPVPEKTGVKGSFNDIKLESINDKAANLEEALNGAKFSINTESVNSNAADRDAKLKTFFFQRMKGSILGSFGKFENNKVPVKITMNNISKDIPFVYEKSGDTLILKGKIDIIDDFKANNALKSISEICKDLHKNKTWPDVEITSKFYK</sequence>
<evidence type="ECO:0000313" key="3">
    <source>
        <dbReference type="Proteomes" id="UP000028709"/>
    </source>
</evidence>
<dbReference type="AlphaFoldDB" id="A0A086BLH4"/>
<dbReference type="Proteomes" id="UP000028709">
    <property type="component" value="Unassembled WGS sequence"/>
</dbReference>
<protein>
    <recommendedName>
        <fullName evidence="1">Lipid/polyisoprenoid-binding YceI-like domain-containing protein</fullName>
    </recommendedName>
</protein>
<dbReference type="eggNOG" id="COG2353">
    <property type="taxonomic scope" value="Bacteria"/>
</dbReference>
<organism evidence="2 3">
    <name type="scientific">Chryseobacterium piperi</name>
    <dbReference type="NCBI Taxonomy" id="558152"/>
    <lineage>
        <taxon>Bacteria</taxon>
        <taxon>Pseudomonadati</taxon>
        <taxon>Bacteroidota</taxon>
        <taxon>Flavobacteriia</taxon>
        <taxon>Flavobacteriales</taxon>
        <taxon>Weeksellaceae</taxon>
        <taxon>Chryseobacterium group</taxon>
        <taxon>Chryseobacterium</taxon>
    </lineage>
</organism>
<dbReference type="RefSeq" id="WP_034681888.1">
    <property type="nucleotide sequence ID" value="NZ_CP023049.2"/>
</dbReference>
<accession>A0A086BLH4</accession>
<dbReference type="PROSITE" id="PS51257">
    <property type="entry name" value="PROKAR_LIPOPROTEIN"/>
    <property type="match status" value="1"/>
</dbReference>
<feature type="domain" description="Lipid/polyisoprenoid-binding YceI-like" evidence="1">
    <location>
        <begin position="64"/>
        <end position="167"/>
    </location>
</feature>
<keyword evidence="3" id="KW-1185">Reference proteome</keyword>
<dbReference type="InterPro" id="IPR007372">
    <property type="entry name" value="Lipid/polyisoprenoid-bd_YceI"/>
</dbReference>
<dbReference type="OrthoDB" id="5292899at2"/>
<dbReference type="InterPro" id="IPR036761">
    <property type="entry name" value="TTHA0802/YceI-like_sf"/>
</dbReference>
<evidence type="ECO:0000313" key="2">
    <source>
        <dbReference type="EMBL" id="KFF29788.1"/>
    </source>
</evidence>
<proteinExistence type="predicted"/>
<gene>
    <name evidence="2" type="ORF">IQ37_03800</name>
</gene>
<reference evidence="2 3" key="1">
    <citation type="submission" date="2014-07" db="EMBL/GenBank/DDBJ databases">
        <title>Genome of Chryseobacterium piperi CTM.</title>
        <authorList>
            <person name="Pipes S.E."/>
            <person name="Stropko S.J."/>
            <person name="Newman J.D."/>
        </authorList>
    </citation>
    <scope>NUCLEOTIDE SEQUENCE [LARGE SCALE GENOMIC DNA]</scope>
    <source>
        <strain evidence="2 3">CTM</strain>
    </source>
</reference>
<dbReference type="Pfam" id="PF04264">
    <property type="entry name" value="YceI"/>
    <property type="match status" value="1"/>
</dbReference>